<keyword evidence="1" id="KW-0472">Membrane</keyword>
<dbReference type="Pfam" id="PF20237">
    <property type="entry name" value="DUF6594"/>
    <property type="match status" value="1"/>
</dbReference>
<feature type="non-terminal residue" evidence="3">
    <location>
        <position position="1"/>
    </location>
</feature>
<dbReference type="PANTHER" id="PTHR34502">
    <property type="entry name" value="DUF6594 DOMAIN-CONTAINING PROTEIN-RELATED"/>
    <property type="match status" value="1"/>
</dbReference>
<reference evidence="3 4" key="1">
    <citation type="submission" date="2018-05" db="EMBL/GenBank/DDBJ databases">
        <title>Draft genome sequence of Scytalidium lignicola DSM 105466, a ubiquitous saprotrophic fungus.</title>
        <authorList>
            <person name="Buettner E."/>
            <person name="Gebauer A.M."/>
            <person name="Hofrichter M."/>
            <person name="Liers C."/>
            <person name="Kellner H."/>
        </authorList>
    </citation>
    <scope>NUCLEOTIDE SEQUENCE [LARGE SCALE GENOMIC DNA]</scope>
    <source>
        <strain evidence="3 4">DSM 105466</strain>
    </source>
</reference>
<feature type="non-terminal residue" evidence="3">
    <location>
        <position position="408"/>
    </location>
</feature>
<keyword evidence="4" id="KW-1185">Reference proteome</keyword>
<dbReference type="PANTHER" id="PTHR34502:SF5">
    <property type="entry name" value="DUF6594 DOMAIN-CONTAINING PROTEIN"/>
    <property type="match status" value="1"/>
</dbReference>
<dbReference type="InterPro" id="IPR046529">
    <property type="entry name" value="DUF6594"/>
</dbReference>
<dbReference type="EMBL" id="NCSJ02000062">
    <property type="protein sequence ID" value="RFU32056.1"/>
    <property type="molecule type" value="Genomic_DNA"/>
</dbReference>
<dbReference type="Proteomes" id="UP000258309">
    <property type="component" value="Unassembled WGS sequence"/>
</dbReference>
<keyword evidence="1" id="KW-0812">Transmembrane</keyword>
<name>A0A3E2HF63_SCYLI</name>
<accession>A0A3E2HF63</accession>
<sequence length="408" mass="45575">MASLSEVVGESSTARLTPLLASTSDLSKAELPIPSVARSLPTSSGIDIPLTSMESIFDIPESSTSTGLTSIDEEACRPHSVATKKERKYFLKLEKLRDLLSSLWKCIYDPNAPTPSDEDIRLGYNQLQHRNYFKYPQGWPQLAAAFDNPDQGAFRIFGQVHTRLLFELGAQISDLEKKLFNADLKDYRQNPDSLRSLQGLEQESEEKKELKWKLSALTREYGTLFLNLNQLRQLCPAPDWKIKNMWNYLHGKDGPLNDGEYDRMCEADDMACPNGDFKPSTQSSKIDDLLEKHLILSPDSWWTRLLGTDAPEGATDKTRFFDREKLKTLAKISGLILVVLILLVPNFLLWLQPMNAAGTTSVFTVAVIVFVILMSGLTYAKVESIMIGACGYCAVLVTILVVTRGGTN</sequence>
<feature type="domain" description="DUF6594" evidence="2">
    <location>
        <begin position="139"/>
        <end position="397"/>
    </location>
</feature>
<organism evidence="3 4">
    <name type="scientific">Scytalidium lignicola</name>
    <name type="common">Hyphomycete</name>
    <dbReference type="NCBI Taxonomy" id="5539"/>
    <lineage>
        <taxon>Eukaryota</taxon>
        <taxon>Fungi</taxon>
        <taxon>Dikarya</taxon>
        <taxon>Ascomycota</taxon>
        <taxon>Pezizomycotina</taxon>
        <taxon>Leotiomycetes</taxon>
        <taxon>Leotiomycetes incertae sedis</taxon>
        <taxon>Scytalidium</taxon>
    </lineage>
</organism>
<feature type="transmembrane region" description="Helical" evidence="1">
    <location>
        <begin position="356"/>
        <end position="377"/>
    </location>
</feature>
<comment type="caution">
    <text evidence="3">The sequence shown here is derived from an EMBL/GenBank/DDBJ whole genome shotgun (WGS) entry which is preliminary data.</text>
</comment>
<evidence type="ECO:0000259" key="2">
    <source>
        <dbReference type="Pfam" id="PF20237"/>
    </source>
</evidence>
<dbReference type="OrthoDB" id="3533814at2759"/>
<dbReference type="OMA" id="ITRMEDQ"/>
<dbReference type="AlphaFoldDB" id="A0A3E2HF63"/>
<evidence type="ECO:0000313" key="3">
    <source>
        <dbReference type="EMBL" id="RFU32056.1"/>
    </source>
</evidence>
<keyword evidence="1" id="KW-1133">Transmembrane helix</keyword>
<evidence type="ECO:0000256" key="1">
    <source>
        <dbReference type="SAM" id="Phobius"/>
    </source>
</evidence>
<gene>
    <name evidence="3" type="ORF">B7463_g4268</name>
</gene>
<protein>
    <recommendedName>
        <fullName evidence="2">DUF6594 domain-containing protein</fullName>
    </recommendedName>
</protein>
<feature type="transmembrane region" description="Helical" evidence="1">
    <location>
        <begin position="329"/>
        <end position="350"/>
    </location>
</feature>
<proteinExistence type="predicted"/>
<evidence type="ECO:0000313" key="4">
    <source>
        <dbReference type="Proteomes" id="UP000258309"/>
    </source>
</evidence>
<feature type="transmembrane region" description="Helical" evidence="1">
    <location>
        <begin position="384"/>
        <end position="403"/>
    </location>
</feature>